<organism evidence="1 2">
    <name type="scientific">Stutzerimonas xanthomarina DSM 18231</name>
    <dbReference type="NCBI Taxonomy" id="1403346"/>
    <lineage>
        <taxon>Bacteria</taxon>
        <taxon>Pseudomonadati</taxon>
        <taxon>Pseudomonadota</taxon>
        <taxon>Gammaproteobacteria</taxon>
        <taxon>Pseudomonadales</taxon>
        <taxon>Pseudomonadaceae</taxon>
        <taxon>Stutzerimonas</taxon>
    </lineage>
</organism>
<evidence type="ECO:0000313" key="1">
    <source>
        <dbReference type="EMBL" id="SHH24012.1"/>
    </source>
</evidence>
<dbReference type="GeneID" id="98638874"/>
<accession>A0A1M5RCD6</accession>
<evidence type="ECO:0000313" key="2">
    <source>
        <dbReference type="Proteomes" id="UP000184000"/>
    </source>
</evidence>
<dbReference type="EMBL" id="FQXA01000005">
    <property type="protein sequence ID" value="SHH24012.1"/>
    <property type="molecule type" value="Genomic_DNA"/>
</dbReference>
<evidence type="ECO:0008006" key="3">
    <source>
        <dbReference type="Google" id="ProtNLM"/>
    </source>
</evidence>
<gene>
    <name evidence="1" type="ORF">SAMN02744645_2972</name>
</gene>
<dbReference type="AlphaFoldDB" id="A0A1M5RCD6"/>
<sequence>MNIERCEDLIDWTSQAHSRLSECMTEAADERSDSLASMLMTYLAQHEHELTHTIARIKEHADPRALQARLHEAVEGEVLALDLDSEAYAQMSVDGISREVFALHNRIIDLYRSLEKRPALDKARELLGELLQLEEHETMRLAQQVNRMHEL</sequence>
<proteinExistence type="predicted"/>
<name>A0A1M5RCD6_9GAMM</name>
<reference evidence="1 2" key="1">
    <citation type="submission" date="2016-11" db="EMBL/GenBank/DDBJ databases">
        <authorList>
            <person name="Jaros S."/>
            <person name="Januszkiewicz K."/>
            <person name="Wedrychowicz H."/>
        </authorList>
    </citation>
    <scope>NUCLEOTIDE SEQUENCE [LARGE SCALE GENOMIC DNA]</scope>
    <source>
        <strain evidence="1 2">DSM 18231</strain>
    </source>
</reference>
<protein>
    <recommendedName>
        <fullName evidence="3">ATPase</fullName>
    </recommendedName>
</protein>
<dbReference type="Proteomes" id="UP000184000">
    <property type="component" value="Unassembled WGS sequence"/>
</dbReference>
<dbReference type="RefSeq" id="WP_073301489.1">
    <property type="nucleotide sequence ID" value="NZ_FQXA01000005.1"/>
</dbReference>